<dbReference type="InterPro" id="IPR004843">
    <property type="entry name" value="Calcineurin-like_PHP"/>
</dbReference>
<sequence length="266" mass="30658">MISGVQTYRSIWISDVHLGTRGCKAEFLLDFLKNTESDYLYLVGDMIDGWRLKRSWYWPQAHNDVVQKLLRKARKGTKVVYVPGNHDEFARDYVDFHFGDVEVVDEAVHTMLDGRRFLVLHGDQFDGVVQYAKWLAHLGDHAYTLALGVNHWFNWARRKLGYPYWSLSAYLKHRVKNAVQFIARFEEAMADMAAKRGVEGVICGHIHHPEIRQFPEVCYANDGDWVESCSALVEHADGRLEIIYWAEARQLSLFEKMPAGADAVPV</sequence>
<accession>A0A1J5RS32</accession>
<dbReference type="Gene3D" id="3.60.21.10">
    <property type="match status" value="1"/>
</dbReference>
<dbReference type="GO" id="GO:0008758">
    <property type="term" value="F:UDP-2,3-diacylglucosamine hydrolase activity"/>
    <property type="evidence" value="ECO:0007669"/>
    <property type="project" value="TreeGrafter"/>
</dbReference>
<keyword evidence="7" id="KW-0378">Hydrolase</keyword>
<dbReference type="InterPro" id="IPR029052">
    <property type="entry name" value="Metallo-depent_PP-like"/>
</dbReference>
<dbReference type="GO" id="GO:0046872">
    <property type="term" value="F:metal ion binding"/>
    <property type="evidence" value="ECO:0007669"/>
    <property type="project" value="UniProtKB-KW"/>
</dbReference>
<evidence type="ECO:0000256" key="5">
    <source>
        <dbReference type="ARBA" id="ARBA00023211"/>
    </source>
</evidence>
<dbReference type="GO" id="GO:0009245">
    <property type="term" value="P:lipid A biosynthetic process"/>
    <property type="evidence" value="ECO:0007669"/>
    <property type="project" value="TreeGrafter"/>
</dbReference>
<evidence type="ECO:0000256" key="3">
    <source>
        <dbReference type="ARBA" id="ARBA00022723"/>
    </source>
</evidence>
<proteinExistence type="predicted"/>
<name>A0A1J5RS32_9ZZZZ</name>
<dbReference type="EMBL" id="MLJW01000277">
    <property type="protein sequence ID" value="OIQ90877.1"/>
    <property type="molecule type" value="Genomic_DNA"/>
</dbReference>
<evidence type="ECO:0000256" key="4">
    <source>
        <dbReference type="ARBA" id="ARBA00023136"/>
    </source>
</evidence>
<keyword evidence="1" id="KW-1003">Cell membrane</keyword>
<dbReference type="Pfam" id="PF00149">
    <property type="entry name" value="Metallophos"/>
    <property type="match status" value="1"/>
</dbReference>
<feature type="domain" description="Calcineurin-like phosphoesterase" evidence="6">
    <location>
        <begin position="11"/>
        <end position="209"/>
    </location>
</feature>
<comment type="caution">
    <text evidence="7">The sequence shown here is derived from an EMBL/GenBank/DDBJ whole genome shotgun (WGS) entry which is preliminary data.</text>
</comment>
<dbReference type="PANTHER" id="PTHR34990">
    <property type="entry name" value="UDP-2,3-DIACYLGLUCOSAMINE HYDROLASE-RELATED"/>
    <property type="match status" value="1"/>
</dbReference>
<dbReference type="SUPFAM" id="SSF56300">
    <property type="entry name" value="Metallo-dependent phosphatases"/>
    <property type="match status" value="1"/>
</dbReference>
<keyword evidence="4" id="KW-0472">Membrane</keyword>
<keyword evidence="5" id="KW-0464">Manganese</keyword>
<dbReference type="GO" id="GO:0016020">
    <property type="term" value="C:membrane"/>
    <property type="evidence" value="ECO:0007669"/>
    <property type="project" value="GOC"/>
</dbReference>
<evidence type="ECO:0000256" key="2">
    <source>
        <dbReference type="ARBA" id="ARBA00022519"/>
    </source>
</evidence>
<organism evidence="7">
    <name type="scientific">mine drainage metagenome</name>
    <dbReference type="NCBI Taxonomy" id="410659"/>
    <lineage>
        <taxon>unclassified sequences</taxon>
        <taxon>metagenomes</taxon>
        <taxon>ecological metagenomes</taxon>
    </lineage>
</organism>
<gene>
    <name evidence="7" type="primary">lpxH_10</name>
    <name evidence="7" type="ORF">GALL_272140</name>
</gene>
<evidence type="ECO:0000256" key="1">
    <source>
        <dbReference type="ARBA" id="ARBA00022475"/>
    </source>
</evidence>
<dbReference type="InterPro" id="IPR043461">
    <property type="entry name" value="LpxH-like"/>
</dbReference>
<evidence type="ECO:0000313" key="7">
    <source>
        <dbReference type="EMBL" id="OIQ90877.1"/>
    </source>
</evidence>
<dbReference type="FunFam" id="3.60.21.10:FF:000029">
    <property type="entry name" value="UDP-2,3-diacylglucosamine hydrolase"/>
    <property type="match status" value="1"/>
</dbReference>
<keyword evidence="2" id="KW-0997">Cell inner membrane</keyword>
<dbReference type="CDD" id="cd07398">
    <property type="entry name" value="MPP_YbbF-LpxH"/>
    <property type="match status" value="1"/>
</dbReference>
<dbReference type="PANTHER" id="PTHR34990:SF2">
    <property type="entry name" value="BLL8164 PROTEIN"/>
    <property type="match status" value="1"/>
</dbReference>
<protein>
    <submittedName>
        <fullName evidence="7">UDP-2,3-diacylglucosamine hydrolase</fullName>
        <ecNumber evidence="7">3.6.1.54</ecNumber>
    </submittedName>
</protein>
<dbReference type="AlphaFoldDB" id="A0A1J5RS32"/>
<reference evidence="7" key="1">
    <citation type="submission" date="2016-10" db="EMBL/GenBank/DDBJ databases">
        <title>Sequence of Gallionella enrichment culture.</title>
        <authorList>
            <person name="Poehlein A."/>
            <person name="Muehling M."/>
            <person name="Daniel R."/>
        </authorList>
    </citation>
    <scope>NUCLEOTIDE SEQUENCE</scope>
</reference>
<evidence type="ECO:0000259" key="6">
    <source>
        <dbReference type="Pfam" id="PF00149"/>
    </source>
</evidence>
<keyword evidence="3" id="KW-0479">Metal-binding</keyword>
<dbReference type="EC" id="3.6.1.54" evidence="7"/>